<reference evidence="1" key="1">
    <citation type="journal article" date="2014" name="Genome Biol. Evol.">
        <title>Pangenome evidence for extensive interdomain horizontal transfer affecting lineage core and shell genes in uncultured planktonic thaumarchaeota and euryarchaeota.</title>
        <authorList>
            <person name="Deschamps P."/>
            <person name="Zivanovic Y."/>
            <person name="Moreira D."/>
            <person name="Rodriguez-Valera F."/>
            <person name="Lopez-Garcia P."/>
        </authorList>
    </citation>
    <scope>NUCLEOTIDE SEQUENCE</scope>
</reference>
<evidence type="ECO:0000313" key="1">
    <source>
        <dbReference type="EMBL" id="AIF23096.1"/>
    </source>
</evidence>
<accession>A0A075I323</accession>
<sequence length="293" mass="34351">MNKLDTRNSNQEVESEIDLKKIEYEDLLNNKDWDEDKQVEKEIVLKNIELTDKMKEYFQDIRQLPILTALEVPMYFTRLTPPGDVYSDNQNFHHNICQLQVTGKTKFGQPMKRPNWLPCVIKKGEGIFLVFNKNFIKKCMTGEMKERLDSLVENHKIWEKESRWPSAVNIDPQYILLHSISHILIKELALQSGYNEASMSERIYSSENMCGLLIYTTSSGDGSLGGLVRQAEHNMMEIIENAFLKAKNLFSRSNMHFRRSKSKEKSTTTSFKPKWFCVLWMHAVTRNKLRKFQ</sequence>
<proteinExistence type="predicted"/>
<organism evidence="1">
    <name type="scientific">uncultured marine thaumarchaeote SAT1000_12_G12</name>
    <dbReference type="NCBI Taxonomy" id="1456380"/>
    <lineage>
        <taxon>Archaea</taxon>
        <taxon>Nitrososphaerota</taxon>
        <taxon>environmental samples</taxon>
    </lineage>
</organism>
<protein>
    <submittedName>
        <fullName evidence="1">Uncharacterized protein</fullName>
    </submittedName>
</protein>
<name>A0A075I323_9ARCH</name>
<dbReference type="AlphaFoldDB" id="A0A075I323"/>
<dbReference type="EMBL" id="KF901222">
    <property type="protein sequence ID" value="AIF23096.1"/>
    <property type="molecule type" value="Genomic_DNA"/>
</dbReference>